<feature type="compositionally biased region" description="Low complexity" evidence="1">
    <location>
        <begin position="278"/>
        <end position="298"/>
    </location>
</feature>
<evidence type="ECO:0000256" key="1">
    <source>
        <dbReference type="SAM" id="MobiDB-lite"/>
    </source>
</evidence>
<evidence type="ECO:0000313" key="2">
    <source>
        <dbReference type="EMBL" id="CAK0794066.1"/>
    </source>
</evidence>
<feature type="non-terminal residue" evidence="2">
    <location>
        <position position="1"/>
    </location>
</feature>
<feature type="compositionally biased region" description="Low complexity" evidence="1">
    <location>
        <begin position="350"/>
        <end position="379"/>
    </location>
</feature>
<name>A0ABN9PQE0_9DINO</name>
<feature type="region of interest" description="Disordered" evidence="1">
    <location>
        <begin position="411"/>
        <end position="436"/>
    </location>
</feature>
<organism evidence="2 3">
    <name type="scientific">Prorocentrum cordatum</name>
    <dbReference type="NCBI Taxonomy" id="2364126"/>
    <lineage>
        <taxon>Eukaryota</taxon>
        <taxon>Sar</taxon>
        <taxon>Alveolata</taxon>
        <taxon>Dinophyceae</taxon>
        <taxon>Prorocentrales</taxon>
        <taxon>Prorocentraceae</taxon>
        <taxon>Prorocentrum</taxon>
    </lineage>
</organism>
<protein>
    <submittedName>
        <fullName evidence="2">Uncharacterized protein</fullName>
    </submittedName>
</protein>
<feature type="region of interest" description="Disordered" evidence="1">
    <location>
        <begin position="27"/>
        <end position="200"/>
    </location>
</feature>
<sequence length="662" mass="66455">EEPHACRAAARTLWCVRGRDVPHALPVRRAREAAGEGHPRGGAEAGGAEVRGRRGAGGRGGLQHEAAGLGARAGARGGPPGRRGPPAAAARPGPRGPPAARGRGRAPQRLRGGPGQGAGVHELRLDQGRAGPVQRHPRLHLRVRGRRGGRRAGAASRGALGAGVPVGPGALGPPPAVCRHPPAREDHRREPPDGAAVQPEVHQGCLPGARRGWAAGAVARALGAGRLRKQGAGSPGDRAASKTGRISRGSRGGRLQGPPEAPPQAAAPGAGCPPPPAAGAGARPLAVFDGAPPAAAGAARGGGGGGGAPRGGAAAGALFSGPLFDPRAPPPPQPSAAPRGHPAPLPEVLPSRPAEAPGRAEPPLAAPPLAWATQPGAGPQRPPPREGPRGLGVPPERRGVARAADAVELWGSKGMPAPPLGEPPWHPLPAHGAPPGAAAPWPGGAAAGCASGLLGVGDLLGFAPPSELAEGPPEPGWVLGAPEVARDMKKEQSYWAHPLMHAEYEGARDEKAAPVMPMQQPWQAEVLHPRGFHPQAELCARAGMGGHRAAVHPTGVHFEVGGPGEMVMQVPAHPAHFMGHPPHGMEFQYAHQGAPAGCWHAAHAAPPGPLPGLPPGAASGLAARLEGVIAQLEHGDSRALGSLQELEAGYRAALRRGCPGPP</sequence>
<dbReference type="Proteomes" id="UP001189429">
    <property type="component" value="Unassembled WGS sequence"/>
</dbReference>
<feature type="compositionally biased region" description="Pro residues" evidence="1">
    <location>
        <begin position="416"/>
        <end position="427"/>
    </location>
</feature>
<comment type="caution">
    <text evidence="2">The sequence shown here is derived from an EMBL/GenBank/DDBJ whole genome shotgun (WGS) entry which is preliminary data.</text>
</comment>
<feature type="compositionally biased region" description="Gly residues" evidence="1">
    <location>
        <begin position="299"/>
        <end position="314"/>
    </location>
</feature>
<feature type="compositionally biased region" description="Low complexity" evidence="1">
    <location>
        <begin position="315"/>
        <end position="326"/>
    </location>
</feature>
<gene>
    <name evidence="2" type="ORF">PCOR1329_LOCUS4161</name>
</gene>
<feature type="compositionally biased region" description="Low complexity" evidence="1">
    <location>
        <begin position="84"/>
        <end position="101"/>
    </location>
</feature>
<feature type="compositionally biased region" description="Gly residues" evidence="1">
    <location>
        <begin position="160"/>
        <end position="170"/>
    </location>
</feature>
<feature type="compositionally biased region" description="Basic and acidic residues" evidence="1">
    <location>
        <begin position="182"/>
        <end position="192"/>
    </location>
</feature>
<proteinExistence type="predicted"/>
<feature type="compositionally biased region" description="Basic residues" evidence="1">
    <location>
        <begin position="135"/>
        <end position="150"/>
    </location>
</feature>
<feature type="region of interest" description="Disordered" evidence="1">
    <location>
        <begin position="226"/>
        <end position="399"/>
    </location>
</feature>
<accession>A0ABN9PQE0</accession>
<feature type="compositionally biased region" description="Pro residues" evidence="1">
    <location>
        <begin position="327"/>
        <end position="347"/>
    </location>
</feature>
<dbReference type="EMBL" id="CAUYUJ010001080">
    <property type="protein sequence ID" value="CAK0794066.1"/>
    <property type="molecule type" value="Genomic_DNA"/>
</dbReference>
<evidence type="ECO:0000313" key="3">
    <source>
        <dbReference type="Proteomes" id="UP001189429"/>
    </source>
</evidence>
<feature type="compositionally biased region" description="Basic and acidic residues" evidence="1">
    <location>
        <begin position="29"/>
        <end position="41"/>
    </location>
</feature>
<keyword evidence="3" id="KW-1185">Reference proteome</keyword>
<reference evidence="2" key="1">
    <citation type="submission" date="2023-10" db="EMBL/GenBank/DDBJ databases">
        <authorList>
            <person name="Chen Y."/>
            <person name="Shah S."/>
            <person name="Dougan E. K."/>
            <person name="Thang M."/>
            <person name="Chan C."/>
        </authorList>
    </citation>
    <scope>NUCLEOTIDE SEQUENCE [LARGE SCALE GENOMIC DNA]</scope>
</reference>